<organism evidence="10 11">
    <name type="scientific">Vibrio cincinnatiensis DSM 19608</name>
    <dbReference type="NCBI Taxonomy" id="1123491"/>
    <lineage>
        <taxon>Bacteria</taxon>
        <taxon>Pseudomonadati</taxon>
        <taxon>Pseudomonadota</taxon>
        <taxon>Gammaproteobacteria</taxon>
        <taxon>Vibrionales</taxon>
        <taxon>Vibrionaceae</taxon>
        <taxon>Vibrio</taxon>
    </lineage>
</organism>
<dbReference type="RefSeq" id="WP_078927535.1">
    <property type="nucleotide sequence ID" value="NZ_FUXB01000024.1"/>
</dbReference>
<keyword evidence="2 9" id="KW-0678">Repressor</keyword>
<dbReference type="PANTHER" id="PTHR33202">
    <property type="entry name" value="ZINC UPTAKE REGULATION PROTEIN"/>
    <property type="match status" value="1"/>
</dbReference>
<keyword evidence="3 7" id="KW-0862">Zinc</keyword>
<dbReference type="AlphaFoldDB" id="A0A1T4SEW2"/>
<feature type="binding site" evidence="8">
    <location>
        <position position="135"/>
    </location>
    <ligand>
        <name>Fe cation</name>
        <dbReference type="ChEBI" id="CHEBI:24875"/>
    </ligand>
</feature>
<keyword evidence="7 9" id="KW-0479">Metal-binding</keyword>
<dbReference type="InterPro" id="IPR002481">
    <property type="entry name" value="FUR"/>
</dbReference>
<feature type="binding site" evidence="7">
    <location>
        <position position="143"/>
    </location>
    <ligand>
        <name>Zn(2+)</name>
        <dbReference type="ChEBI" id="CHEBI:29105"/>
    </ligand>
</feature>
<keyword evidence="11" id="KW-1185">Reference proteome</keyword>
<comment type="subunit">
    <text evidence="9">Homodimer.</text>
</comment>
<dbReference type="InterPro" id="IPR043135">
    <property type="entry name" value="Fur_C"/>
</dbReference>
<name>A0A1T4SEW2_VIBCI</name>
<comment type="cofactor">
    <cofactor evidence="7">
        <name>Zn(2+)</name>
        <dbReference type="ChEBI" id="CHEBI:29105"/>
    </cofactor>
    <text evidence="7">Binds 1 zinc ion per subunit.</text>
</comment>
<dbReference type="GeneID" id="70584616"/>
<accession>A0A1T4SEW2</accession>
<dbReference type="Gene3D" id="1.10.10.10">
    <property type="entry name" value="Winged helix-like DNA-binding domain superfamily/Winged helix DNA-binding domain"/>
    <property type="match status" value="1"/>
</dbReference>
<dbReference type="FunFam" id="1.10.10.10:FF:000137">
    <property type="entry name" value="Zinc uptake transcriptional repressor"/>
    <property type="match status" value="1"/>
</dbReference>
<dbReference type="GO" id="GO:1900376">
    <property type="term" value="P:regulation of secondary metabolite biosynthetic process"/>
    <property type="evidence" value="ECO:0007669"/>
    <property type="project" value="TreeGrafter"/>
</dbReference>
<evidence type="ECO:0000256" key="8">
    <source>
        <dbReference type="PIRSR" id="PIRSR602481-2"/>
    </source>
</evidence>
<dbReference type="InterPro" id="IPR036388">
    <property type="entry name" value="WH-like_DNA-bd_sf"/>
</dbReference>
<keyword evidence="5 9" id="KW-0238">DNA-binding</keyword>
<comment type="similarity">
    <text evidence="1 9">Belongs to the Fur family.</text>
</comment>
<keyword evidence="9" id="KW-0963">Cytoplasm</keyword>
<dbReference type="GO" id="GO:0005829">
    <property type="term" value="C:cytosol"/>
    <property type="evidence" value="ECO:0007669"/>
    <property type="project" value="TreeGrafter"/>
</dbReference>
<dbReference type="PANTHER" id="PTHR33202:SF6">
    <property type="entry name" value="ZINC UPTAKE REGULATION PROTEIN"/>
    <property type="match status" value="1"/>
</dbReference>
<protein>
    <recommendedName>
        <fullName evidence="9">Ferric uptake regulation protein</fullName>
    </recommendedName>
</protein>
<evidence type="ECO:0000256" key="6">
    <source>
        <dbReference type="ARBA" id="ARBA00023163"/>
    </source>
</evidence>
<reference evidence="11" key="1">
    <citation type="submission" date="2017-02" db="EMBL/GenBank/DDBJ databases">
        <authorList>
            <person name="Varghese N."/>
            <person name="Submissions S."/>
        </authorList>
    </citation>
    <scope>NUCLEOTIDE SEQUENCE [LARGE SCALE GENOMIC DNA]</scope>
    <source>
        <strain evidence="11">DSM 19608</strain>
    </source>
</reference>
<dbReference type="InterPro" id="IPR036390">
    <property type="entry name" value="WH_DNA-bd_sf"/>
</dbReference>
<proteinExistence type="inferred from homology"/>
<comment type="subcellular location">
    <subcellularLocation>
        <location evidence="9">Cytoplasm</location>
    </subcellularLocation>
</comment>
<dbReference type="NCBIfam" id="NF008646">
    <property type="entry name" value="PRK11639.1"/>
    <property type="match status" value="1"/>
</dbReference>
<gene>
    <name evidence="9" type="primary">fur</name>
    <name evidence="10" type="ORF">SAMN02745782_03217</name>
</gene>
<dbReference type="GO" id="GO:0000976">
    <property type="term" value="F:transcription cis-regulatory region binding"/>
    <property type="evidence" value="ECO:0007669"/>
    <property type="project" value="TreeGrafter"/>
</dbReference>
<keyword evidence="8 9" id="KW-0408">Iron</keyword>
<evidence type="ECO:0000256" key="9">
    <source>
        <dbReference type="RuleBase" id="RU364037"/>
    </source>
</evidence>
<dbReference type="STRING" id="1123491.SAMN02745782_03217"/>
<dbReference type="EMBL" id="FUXB01000024">
    <property type="protein sequence ID" value="SKA26381.1"/>
    <property type="molecule type" value="Genomic_DNA"/>
</dbReference>
<dbReference type="GO" id="GO:0008270">
    <property type="term" value="F:zinc ion binding"/>
    <property type="evidence" value="ECO:0007669"/>
    <property type="project" value="TreeGrafter"/>
</dbReference>
<evidence type="ECO:0000256" key="1">
    <source>
        <dbReference type="ARBA" id="ARBA00007957"/>
    </source>
</evidence>
<dbReference type="Pfam" id="PF01475">
    <property type="entry name" value="FUR"/>
    <property type="match status" value="1"/>
</dbReference>
<evidence type="ECO:0000256" key="4">
    <source>
        <dbReference type="ARBA" id="ARBA00023015"/>
    </source>
</evidence>
<evidence type="ECO:0000256" key="5">
    <source>
        <dbReference type="ARBA" id="ARBA00023125"/>
    </source>
</evidence>
<evidence type="ECO:0000256" key="7">
    <source>
        <dbReference type="PIRSR" id="PIRSR602481-1"/>
    </source>
</evidence>
<evidence type="ECO:0000256" key="2">
    <source>
        <dbReference type="ARBA" id="ARBA00022491"/>
    </source>
</evidence>
<evidence type="ECO:0000313" key="10">
    <source>
        <dbReference type="EMBL" id="SKA26381.1"/>
    </source>
</evidence>
<evidence type="ECO:0000313" key="11">
    <source>
        <dbReference type="Proteomes" id="UP000190834"/>
    </source>
</evidence>
<feature type="binding site" evidence="7">
    <location>
        <position position="106"/>
    </location>
    <ligand>
        <name>Zn(2+)</name>
        <dbReference type="ChEBI" id="CHEBI:29105"/>
    </ligand>
</feature>
<dbReference type="CDD" id="cd07153">
    <property type="entry name" value="Fur_like"/>
    <property type="match status" value="1"/>
</dbReference>
<dbReference type="Gene3D" id="3.30.1490.190">
    <property type="match status" value="1"/>
</dbReference>
<keyword evidence="4 9" id="KW-0805">Transcription regulation</keyword>
<comment type="cofactor">
    <cofactor evidence="8">
        <name>Mn(2+)</name>
        <dbReference type="ChEBI" id="CHEBI:29035"/>
    </cofactor>
    <cofactor evidence="8">
        <name>Fe(2+)</name>
        <dbReference type="ChEBI" id="CHEBI:29033"/>
    </cofactor>
    <text evidence="8">Binds 1 Mn(2+) or Fe(2+) ion per subunit.</text>
</comment>
<evidence type="ECO:0000256" key="3">
    <source>
        <dbReference type="ARBA" id="ARBA00022833"/>
    </source>
</evidence>
<feature type="binding site" evidence="7">
    <location>
        <position position="146"/>
    </location>
    <ligand>
        <name>Zn(2+)</name>
        <dbReference type="ChEBI" id="CHEBI:29105"/>
    </ligand>
</feature>
<dbReference type="SUPFAM" id="SSF46785">
    <property type="entry name" value="Winged helix' DNA-binding domain"/>
    <property type="match status" value="1"/>
</dbReference>
<dbReference type="Proteomes" id="UP000190834">
    <property type="component" value="Unassembled WGS sequence"/>
</dbReference>
<keyword evidence="6 9" id="KW-0804">Transcription</keyword>
<feature type="binding site" evidence="7">
    <location>
        <position position="103"/>
    </location>
    <ligand>
        <name>Zn(2+)</name>
        <dbReference type="ChEBI" id="CHEBI:29105"/>
    </ligand>
</feature>
<dbReference type="GO" id="GO:0045892">
    <property type="term" value="P:negative regulation of DNA-templated transcription"/>
    <property type="evidence" value="ECO:0007669"/>
    <property type="project" value="TreeGrafter"/>
</dbReference>
<dbReference type="GO" id="GO:0003700">
    <property type="term" value="F:DNA-binding transcription factor activity"/>
    <property type="evidence" value="ECO:0007669"/>
    <property type="project" value="UniProtKB-UniRule"/>
</dbReference>
<sequence length="149" mass="16674">MVMDLDNKLSKQIEEICAARGVRLTSQRKRVFDLICASKKASSAYDLLEDLKKSEPQAKPPTVYRALDFLLEQGFIHRVESTNSFISCCSCNAHKHFSQLLICDQCGNVIELQNDSLIDMLANNAEKHGFTISNHVIESHGVCQSCAQK</sequence>